<dbReference type="Gene3D" id="3.40.1010.10">
    <property type="entry name" value="Cobalt-precorrin-4 Transmethylase, Domain 1"/>
    <property type="match status" value="1"/>
</dbReference>
<dbReference type="Gene3D" id="3.40.50.10090">
    <property type="match status" value="2"/>
</dbReference>
<dbReference type="SUPFAM" id="SSF69618">
    <property type="entry name" value="HemD-like"/>
    <property type="match status" value="1"/>
</dbReference>
<dbReference type="CDD" id="cd11642">
    <property type="entry name" value="SUMT"/>
    <property type="match status" value="1"/>
</dbReference>
<comment type="similarity">
    <text evidence="6">Belongs to the precorrin methyltransferase family.</text>
</comment>
<dbReference type="EC" id="2.1.1.107" evidence="1"/>
<dbReference type="CDD" id="cd06578">
    <property type="entry name" value="HemD"/>
    <property type="match status" value="1"/>
</dbReference>
<dbReference type="OrthoDB" id="9815856at2"/>
<evidence type="ECO:0000313" key="9">
    <source>
        <dbReference type="EMBL" id="SHK36240.1"/>
    </source>
</evidence>
<dbReference type="FunFam" id="3.30.950.10:FF:000001">
    <property type="entry name" value="Siroheme synthase"/>
    <property type="match status" value="1"/>
</dbReference>
<dbReference type="GO" id="GO:0004851">
    <property type="term" value="F:uroporphyrin-III C-methyltransferase activity"/>
    <property type="evidence" value="ECO:0007669"/>
    <property type="project" value="UniProtKB-EC"/>
</dbReference>
<dbReference type="Pfam" id="PF02602">
    <property type="entry name" value="HEM4"/>
    <property type="match status" value="1"/>
</dbReference>
<evidence type="ECO:0000259" key="8">
    <source>
        <dbReference type="Pfam" id="PF02602"/>
    </source>
</evidence>
<keyword evidence="4" id="KW-0949">S-adenosyl-L-methionine</keyword>
<dbReference type="InterPro" id="IPR036108">
    <property type="entry name" value="4pyrrol_syn_uPrphyn_synt_sf"/>
</dbReference>
<keyword evidence="3 6" id="KW-0808">Transferase</keyword>
<sequence length="500" mass="55487">MKGKVFLVGAGPGDYKLMTLKGVQCIKDADVIVYDRLANDVILKDAKENCEFIYVGKKSKYHTKTQDEINDIISEKALEGKIVTRLKGGDPYVFGRGGEEGEFLLEKGVDFEVVPGITSAIGGLCYAGIPITHRDFASSFHVITGHLKEEDKDLDWSTLAKLQGTLVFLMGVANLSNITSNLIAYGKSQDTPAAVINWGARPYQRVVTGTLKDIYDIVQRENIGSPSLIVIGGVVTLRDKLNFYEKKPLFGTDVIITRARAQSSKLFERINDLGGRPVEMPTIKIKEIENSGIENAIENLNKYTCMVFTSENAVDIFMKRLMDSGKDIRTLGNMKIAAIGKATALVLKKNGILADYVPDKFVAESLLELLKEKLTSKDYVLIPRAKEAREVLVDELSKICSVDEIKIYETIREDVDKDEVMEILKSNRDTYLTFTSSSTVKNFIEIVGEDNLSALNNTKIISIGPITSKTIESFGLKVYKEAEDYTIDGMIKTLIQDKNN</sequence>
<dbReference type="RefSeq" id="WP_072904291.1">
    <property type="nucleotide sequence ID" value="NZ_FRAD01000024.1"/>
</dbReference>
<dbReference type="PROSITE" id="PS00839">
    <property type="entry name" value="SUMT_1"/>
    <property type="match status" value="1"/>
</dbReference>
<evidence type="ECO:0000256" key="6">
    <source>
        <dbReference type="RuleBase" id="RU003960"/>
    </source>
</evidence>
<keyword evidence="5" id="KW-0627">Porphyrin biosynthesis</keyword>
<evidence type="ECO:0000256" key="4">
    <source>
        <dbReference type="ARBA" id="ARBA00022691"/>
    </source>
</evidence>
<dbReference type="InterPro" id="IPR006366">
    <property type="entry name" value="CobA/CysG_C"/>
</dbReference>
<dbReference type="Gene3D" id="3.30.950.10">
    <property type="entry name" value="Methyltransferase, Cobalt-precorrin-4 Transmethylase, Domain 2"/>
    <property type="match status" value="1"/>
</dbReference>
<protein>
    <recommendedName>
        <fullName evidence="1">uroporphyrinogen-III C-methyltransferase</fullName>
        <ecNumber evidence="1">2.1.1.107</ecNumber>
    </recommendedName>
</protein>
<keyword evidence="2 6" id="KW-0489">Methyltransferase</keyword>
<evidence type="ECO:0000259" key="7">
    <source>
        <dbReference type="Pfam" id="PF00590"/>
    </source>
</evidence>
<evidence type="ECO:0000256" key="2">
    <source>
        <dbReference type="ARBA" id="ARBA00022603"/>
    </source>
</evidence>
<dbReference type="GO" id="GO:0032259">
    <property type="term" value="P:methylation"/>
    <property type="evidence" value="ECO:0007669"/>
    <property type="project" value="UniProtKB-KW"/>
</dbReference>
<reference evidence="9 10" key="1">
    <citation type="submission" date="2016-11" db="EMBL/GenBank/DDBJ databases">
        <authorList>
            <person name="Jaros S."/>
            <person name="Januszkiewicz K."/>
            <person name="Wedrychowicz H."/>
        </authorList>
    </citation>
    <scope>NUCLEOTIDE SEQUENCE [LARGE SCALE GENOMIC DNA]</scope>
    <source>
        <strain evidence="9 10">DSM 3090</strain>
    </source>
</reference>
<dbReference type="AlphaFoldDB" id="A0A1M6RV04"/>
<feature type="domain" description="Tetrapyrrole biosynthesis uroporphyrinogen III synthase" evidence="8">
    <location>
        <begin position="266"/>
        <end position="491"/>
    </location>
</feature>
<dbReference type="NCBIfam" id="NF004790">
    <property type="entry name" value="PRK06136.1"/>
    <property type="match status" value="1"/>
</dbReference>
<dbReference type="Proteomes" id="UP000183952">
    <property type="component" value="Unassembled WGS sequence"/>
</dbReference>
<dbReference type="InterPro" id="IPR050161">
    <property type="entry name" value="Siro_Cobalamin_biosynth"/>
</dbReference>
<dbReference type="PANTHER" id="PTHR45790">
    <property type="entry name" value="SIROHEME SYNTHASE-RELATED"/>
    <property type="match status" value="1"/>
</dbReference>
<dbReference type="NCBIfam" id="TIGR01469">
    <property type="entry name" value="cobA_cysG_Cterm"/>
    <property type="match status" value="1"/>
</dbReference>
<gene>
    <name evidence="9" type="ORF">SAMN02745248_02377</name>
</gene>
<dbReference type="InterPro" id="IPR035996">
    <property type="entry name" value="4pyrrol_Methylase_sf"/>
</dbReference>
<feature type="domain" description="Tetrapyrrole methylase" evidence="7">
    <location>
        <begin position="4"/>
        <end position="214"/>
    </location>
</feature>
<organism evidence="9 10">
    <name type="scientific">Hathewaya proteolytica DSM 3090</name>
    <dbReference type="NCBI Taxonomy" id="1121331"/>
    <lineage>
        <taxon>Bacteria</taxon>
        <taxon>Bacillati</taxon>
        <taxon>Bacillota</taxon>
        <taxon>Clostridia</taxon>
        <taxon>Eubacteriales</taxon>
        <taxon>Clostridiaceae</taxon>
        <taxon>Hathewaya</taxon>
    </lineage>
</organism>
<evidence type="ECO:0000313" key="10">
    <source>
        <dbReference type="Proteomes" id="UP000183952"/>
    </source>
</evidence>
<dbReference type="InterPro" id="IPR014777">
    <property type="entry name" value="4pyrrole_Mease_sub1"/>
</dbReference>
<dbReference type="EMBL" id="FRAD01000024">
    <property type="protein sequence ID" value="SHK36240.1"/>
    <property type="molecule type" value="Genomic_DNA"/>
</dbReference>
<dbReference type="STRING" id="1121331.SAMN02745248_02377"/>
<evidence type="ECO:0000256" key="1">
    <source>
        <dbReference type="ARBA" id="ARBA00012162"/>
    </source>
</evidence>
<dbReference type="InterPro" id="IPR000878">
    <property type="entry name" value="4pyrrol_Mease"/>
</dbReference>
<dbReference type="GO" id="GO:0004852">
    <property type="term" value="F:uroporphyrinogen-III synthase activity"/>
    <property type="evidence" value="ECO:0007669"/>
    <property type="project" value="InterPro"/>
</dbReference>
<name>A0A1M6RV04_9CLOT</name>
<dbReference type="FunFam" id="3.40.1010.10:FF:000001">
    <property type="entry name" value="Siroheme synthase"/>
    <property type="match status" value="1"/>
</dbReference>
<keyword evidence="10" id="KW-1185">Reference proteome</keyword>
<dbReference type="GO" id="GO:0019354">
    <property type="term" value="P:siroheme biosynthetic process"/>
    <property type="evidence" value="ECO:0007669"/>
    <property type="project" value="InterPro"/>
</dbReference>
<dbReference type="SUPFAM" id="SSF53790">
    <property type="entry name" value="Tetrapyrrole methylase"/>
    <property type="match status" value="1"/>
</dbReference>
<dbReference type="InterPro" id="IPR003754">
    <property type="entry name" value="4pyrrol_synth_uPrphyn_synth"/>
</dbReference>
<dbReference type="Pfam" id="PF00590">
    <property type="entry name" value="TP_methylase"/>
    <property type="match status" value="1"/>
</dbReference>
<accession>A0A1M6RV04</accession>
<dbReference type="PANTHER" id="PTHR45790:SF3">
    <property type="entry name" value="S-ADENOSYL-L-METHIONINE-DEPENDENT UROPORPHYRINOGEN III METHYLTRANSFERASE, CHLOROPLASTIC"/>
    <property type="match status" value="1"/>
</dbReference>
<dbReference type="InterPro" id="IPR003043">
    <property type="entry name" value="Uropor_MeTrfase_CS"/>
</dbReference>
<dbReference type="InterPro" id="IPR014776">
    <property type="entry name" value="4pyrrole_Mease_sub2"/>
</dbReference>
<proteinExistence type="inferred from homology"/>
<dbReference type="PROSITE" id="PS00840">
    <property type="entry name" value="SUMT_2"/>
    <property type="match status" value="1"/>
</dbReference>
<evidence type="ECO:0000256" key="3">
    <source>
        <dbReference type="ARBA" id="ARBA00022679"/>
    </source>
</evidence>
<evidence type="ECO:0000256" key="5">
    <source>
        <dbReference type="ARBA" id="ARBA00023244"/>
    </source>
</evidence>